<dbReference type="PANTHER" id="PTHR40072:SF1">
    <property type="entry name" value="MOLYBDOPTERIN-GUANINE DINUCLEOTIDE BIOSYNTHESIS ADAPTER PROTEIN"/>
    <property type="match status" value="1"/>
</dbReference>
<organism evidence="2 3">
    <name type="scientific">Thiohalocapsa marina</name>
    <dbReference type="NCBI Taxonomy" id="424902"/>
    <lineage>
        <taxon>Bacteria</taxon>
        <taxon>Pseudomonadati</taxon>
        <taxon>Pseudomonadota</taxon>
        <taxon>Gammaproteobacteria</taxon>
        <taxon>Chromatiales</taxon>
        <taxon>Chromatiaceae</taxon>
        <taxon>Thiohalocapsa</taxon>
    </lineage>
</organism>
<evidence type="ECO:0000259" key="1">
    <source>
        <dbReference type="Pfam" id="PF03205"/>
    </source>
</evidence>
<dbReference type="RefSeq" id="WP_150089420.1">
    <property type="nucleotide sequence ID" value="NZ_JBFUOH010000011.1"/>
</dbReference>
<dbReference type="InterPro" id="IPR004435">
    <property type="entry name" value="MobB_dom"/>
</dbReference>
<dbReference type="GO" id="GO:0005525">
    <property type="term" value="F:GTP binding"/>
    <property type="evidence" value="ECO:0007669"/>
    <property type="project" value="InterPro"/>
</dbReference>
<sequence length="195" mass="20707">MIDKIVRTLPADGGTQIACAVPLLGFAAFSGTGKTTLLEQLLPLLTAAGLRVGVVKHAHHQFDIDQPGKDSYRLRKAGASQMVVASGRRIAWIAERTSPAEEPRLADALAALDTAALDLVLIEGFKHEPYPKIELHRPSLGKPLLHPTDPSIIAIASDVALSPEQCGGLVQLSLNAPTQFVDFIADAVLNQAAVR</sequence>
<dbReference type="CDD" id="cd03116">
    <property type="entry name" value="MobB"/>
    <property type="match status" value="1"/>
</dbReference>
<dbReference type="Gene3D" id="3.40.50.300">
    <property type="entry name" value="P-loop containing nucleotide triphosphate hydrolases"/>
    <property type="match status" value="1"/>
</dbReference>
<keyword evidence="3" id="KW-1185">Reference proteome</keyword>
<proteinExistence type="predicted"/>
<comment type="caution">
    <text evidence="2">The sequence shown here is derived from an EMBL/GenBank/DDBJ whole genome shotgun (WGS) entry which is preliminary data.</text>
</comment>
<dbReference type="NCBIfam" id="TIGR00176">
    <property type="entry name" value="mobB"/>
    <property type="match status" value="1"/>
</dbReference>
<dbReference type="EMBL" id="VWXX01000001">
    <property type="protein sequence ID" value="KAA6187810.1"/>
    <property type="molecule type" value="Genomic_DNA"/>
</dbReference>
<protein>
    <submittedName>
        <fullName evidence="2">Molybdopterin-guanine dinucleotide biosynthesis protein B</fullName>
    </submittedName>
</protein>
<accession>A0A5M8FVH6</accession>
<feature type="domain" description="Molybdopterin-guanine dinucleotide biosynthesis protein B (MobB)" evidence="1">
    <location>
        <begin position="24"/>
        <end position="158"/>
    </location>
</feature>
<dbReference type="PANTHER" id="PTHR40072">
    <property type="entry name" value="MOLYBDOPTERIN-GUANINE DINUCLEOTIDE BIOSYNTHESIS ADAPTER PROTEIN-RELATED"/>
    <property type="match status" value="1"/>
</dbReference>
<dbReference type="GO" id="GO:0006777">
    <property type="term" value="P:Mo-molybdopterin cofactor biosynthetic process"/>
    <property type="evidence" value="ECO:0007669"/>
    <property type="project" value="InterPro"/>
</dbReference>
<dbReference type="InterPro" id="IPR027417">
    <property type="entry name" value="P-loop_NTPase"/>
</dbReference>
<evidence type="ECO:0000313" key="3">
    <source>
        <dbReference type="Proteomes" id="UP000322981"/>
    </source>
</evidence>
<dbReference type="SUPFAM" id="SSF52540">
    <property type="entry name" value="P-loop containing nucleoside triphosphate hydrolases"/>
    <property type="match status" value="1"/>
</dbReference>
<dbReference type="Proteomes" id="UP000322981">
    <property type="component" value="Unassembled WGS sequence"/>
</dbReference>
<reference evidence="2 3" key="1">
    <citation type="submission" date="2019-09" db="EMBL/GenBank/DDBJ databases">
        <title>Whole-genome sequence of the purple sulfur bacterium Thiohalocapsa marina DSM 19078.</title>
        <authorList>
            <person name="Kyndt J.A."/>
            <person name="Meyer T.E."/>
        </authorList>
    </citation>
    <scope>NUCLEOTIDE SEQUENCE [LARGE SCALE GENOMIC DNA]</scope>
    <source>
        <strain evidence="2 3">DSM 19078</strain>
    </source>
</reference>
<dbReference type="FunFam" id="3.40.50.300:FF:000920">
    <property type="entry name" value="Molybdopterin-guanine dinucleotide biosynthesis protein B"/>
    <property type="match status" value="1"/>
</dbReference>
<evidence type="ECO:0000313" key="2">
    <source>
        <dbReference type="EMBL" id="KAA6187810.1"/>
    </source>
</evidence>
<dbReference type="OrthoDB" id="9788394at2"/>
<dbReference type="AlphaFoldDB" id="A0A5M8FVH6"/>
<dbReference type="Pfam" id="PF03205">
    <property type="entry name" value="MobB"/>
    <property type="match status" value="1"/>
</dbReference>
<dbReference type="InterPro" id="IPR052539">
    <property type="entry name" value="MGD_biosynthesis_adapter"/>
</dbReference>
<gene>
    <name evidence="2" type="primary">mobB</name>
    <name evidence="2" type="ORF">F2Q65_00780</name>
</gene>
<name>A0A5M8FVH6_9GAMM</name>